<name>D3B944_HETP5</name>
<dbReference type="InterPro" id="IPR015915">
    <property type="entry name" value="Kelch-typ_b-propeller"/>
</dbReference>
<feature type="region of interest" description="Disordered" evidence="1">
    <location>
        <begin position="65"/>
        <end position="85"/>
    </location>
</feature>
<dbReference type="AlphaFoldDB" id="D3B944"/>
<organism evidence="2 3">
    <name type="scientific">Heterostelium pallidum (strain ATCC 26659 / Pp 5 / PN500)</name>
    <name type="common">Cellular slime mold</name>
    <name type="synonym">Polysphondylium pallidum</name>
    <dbReference type="NCBI Taxonomy" id="670386"/>
    <lineage>
        <taxon>Eukaryota</taxon>
        <taxon>Amoebozoa</taxon>
        <taxon>Evosea</taxon>
        <taxon>Eumycetozoa</taxon>
        <taxon>Dictyostelia</taxon>
        <taxon>Acytosteliales</taxon>
        <taxon>Acytosteliaceae</taxon>
        <taxon>Heterostelium</taxon>
    </lineage>
</organism>
<protein>
    <recommendedName>
        <fullName evidence="4">B box-type domain-containing protein</fullName>
    </recommendedName>
</protein>
<proteinExistence type="predicted"/>
<reference evidence="2 3" key="1">
    <citation type="journal article" date="2011" name="Genome Res.">
        <title>Phylogeny-wide analysis of social amoeba genomes highlights ancient origins for complex intercellular communication.</title>
        <authorList>
            <person name="Heidel A.J."/>
            <person name="Lawal H.M."/>
            <person name="Felder M."/>
            <person name="Schilde C."/>
            <person name="Helps N.R."/>
            <person name="Tunggal B."/>
            <person name="Rivero F."/>
            <person name="John U."/>
            <person name="Schleicher M."/>
            <person name="Eichinger L."/>
            <person name="Platzer M."/>
            <person name="Noegel A.A."/>
            <person name="Schaap P."/>
            <person name="Gloeckner G."/>
        </authorList>
    </citation>
    <scope>NUCLEOTIDE SEQUENCE [LARGE SCALE GENOMIC DNA]</scope>
    <source>
        <strain evidence="3">ATCC 26659 / Pp 5 / PN500</strain>
    </source>
</reference>
<dbReference type="InParanoid" id="D3B944"/>
<accession>D3B944</accession>
<dbReference type="RefSeq" id="XP_020434200.1">
    <property type="nucleotide sequence ID" value="XM_020575884.1"/>
</dbReference>
<dbReference type="Gene3D" id="2.120.10.80">
    <property type="entry name" value="Kelch-type beta propeller"/>
    <property type="match status" value="1"/>
</dbReference>
<dbReference type="GeneID" id="31360474"/>
<comment type="caution">
    <text evidence="2">The sequence shown here is derived from an EMBL/GenBank/DDBJ whole genome shotgun (WGS) entry which is preliminary data.</text>
</comment>
<evidence type="ECO:0008006" key="4">
    <source>
        <dbReference type="Google" id="ProtNLM"/>
    </source>
</evidence>
<dbReference type="SUPFAM" id="SSF117281">
    <property type="entry name" value="Kelch motif"/>
    <property type="match status" value="1"/>
</dbReference>
<keyword evidence="3" id="KW-1185">Reference proteome</keyword>
<evidence type="ECO:0000313" key="3">
    <source>
        <dbReference type="Proteomes" id="UP000001396"/>
    </source>
</evidence>
<evidence type="ECO:0000256" key="1">
    <source>
        <dbReference type="SAM" id="MobiDB-lite"/>
    </source>
</evidence>
<feature type="compositionally biased region" description="Low complexity" evidence="1">
    <location>
        <begin position="66"/>
        <end position="85"/>
    </location>
</feature>
<gene>
    <name evidence="2" type="ORF">PPL_04988</name>
</gene>
<sequence length="600" mass="69375">MTNKCLNHQKSHKFICYQCICLMCSKCVTIHYKDHPDHSWEHIDDIKDSLSTLNLDHIIDTEKTTNNHINNDSDNNSNSNDSTKNINSNNFISQINYKITSLWESLRSSTSRYQSLSTTENEIKQHFEQLHQYLIIEEHKLQRDIINDKHTITDQIDNNINHLKYLINIINIFNKLNNINNSDDNSSSGNNNSNNEDTSIIPDTTTLYSTTTIMESITTSSSIQSFINHNNQTLFNEHLDLFNIDELLKQDSSDSSSLLLDIIHKYNNQFNESTTNTDNNNLRLSSYKLSIKQPDFNQLNSIIKQSIKFDNIESTESINTTTTTINNNDNKQSYIFITHDEKGATLINTSNNNSIEELQFDYKFNATYSSIVSIGEYIYIFGGSSNPNKWIKISMKSKSAEHIGNIEGIKGDCLKSVCYDGQDHIYLVNGHSTKNRIDRFNIKTMKFESYHQLPVRYGVQISSMIFKGSLYSISWNQNLIFQFDLTNRTITDHPIDFIPKSGCHDNNGNFFIFDRTNKRFIKYNVETKQTINLNAALLTNGQQSFVKYHRESPTSSYIYSYGESNDDNFKYSIETNQCEPFFRDIINHNRQWCASTSIAY</sequence>
<dbReference type="Proteomes" id="UP000001396">
    <property type="component" value="Unassembled WGS sequence"/>
</dbReference>
<dbReference type="EMBL" id="ADBJ01000021">
    <property type="protein sequence ID" value="EFA82083.1"/>
    <property type="molecule type" value="Genomic_DNA"/>
</dbReference>
<evidence type="ECO:0000313" key="2">
    <source>
        <dbReference type="EMBL" id="EFA82083.1"/>
    </source>
</evidence>